<name>A0ABR8YAJ4_9BACT</name>
<proteinExistence type="predicted"/>
<evidence type="ECO:0000313" key="1">
    <source>
        <dbReference type="EMBL" id="MBD8041172.1"/>
    </source>
</evidence>
<reference evidence="1 2" key="1">
    <citation type="submission" date="2020-08" db="EMBL/GenBank/DDBJ databases">
        <title>A Genomic Blueprint of the Chicken Gut Microbiome.</title>
        <authorList>
            <person name="Gilroy R."/>
            <person name="Ravi A."/>
            <person name="Getino M."/>
            <person name="Pursley I."/>
            <person name="Horton D.L."/>
            <person name="Alikhan N.-F."/>
            <person name="Baker D."/>
            <person name="Gharbi K."/>
            <person name="Hall N."/>
            <person name="Watson M."/>
            <person name="Adriaenssens E.M."/>
            <person name="Foster-Nyarko E."/>
            <person name="Jarju S."/>
            <person name="Secka A."/>
            <person name="Antonio M."/>
            <person name="Oren A."/>
            <person name="Chaudhuri R."/>
            <person name="La Ragione R.M."/>
            <person name="Hildebrand F."/>
            <person name="Pallen M.J."/>
        </authorList>
    </citation>
    <scope>NUCLEOTIDE SEQUENCE [LARGE SCALE GENOMIC DNA]</scope>
    <source>
        <strain evidence="1 2">Sa1CVN1</strain>
    </source>
</reference>
<keyword evidence="2" id="KW-1185">Reference proteome</keyword>
<evidence type="ECO:0000313" key="2">
    <source>
        <dbReference type="Proteomes" id="UP000620874"/>
    </source>
</evidence>
<organism evidence="1 2">
    <name type="scientific">Phocaeicola intestinalis</name>
    <dbReference type="NCBI Taxonomy" id="2762212"/>
    <lineage>
        <taxon>Bacteria</taxon>
        <taxon>Pseudomonadati</taxon>
        <taxon>Bacteroidota</taxon>
        <taxon>Bacteroidia</taxon>
        <taxon>Bacteroidales</taxon>
        <taxon>Bacteroidaceae</taxon>
        <taxon>Phocaeicola</taxon>
    </lineage>
</organism>
<sequence length="92" mass="11122">MTNEELHSSYQTVQEETAKSVIMWAKGRRNDYPFEEIECLLRIAHAPEQDEELRWFVLDALYIRCIHALNREQLRRLDYWLHAHARHELACI</sequence>
<comment type="caution">
    <text evidence="1">The sequence shown here is derived from an EMBL/GenBank/DDBJ whole genome shotgun (WGS) entry which is preliminary data.</text>
</comment>
<dbReference type="RefSeq" id="WP_191764547.1">
    <property type="nucleotide sequence ID" value="NZ_JACSPP010000041.1"/>
</dbReference>
<dbReference type="Proteomes" id="UP000620874">
    <property type="component" value="Unassembled WGS sequence"/>
</dbReference>
<protein>
    <recommendedName>
        <fullName evidence="3">HEAT repeat domain-containing protein</fullName>
    </recommendedName>
</protein>
<evidence type="ECO:0008006" key="3">
    <source>
        <dbReference type="Google" id="ProtNLM"/>
    </source>
</evidence>
<dbReference type="EMBL" id="JACSPP010000041">
    <property type="protein sequence ID" value="MBD8041172.1"/>
    <property type="molecule type" value="Genomic_DNA"/>
</dbReference>
<accession>A0ABR8YAJ4</accession>
<gene>
    <name evidence="1" type="ORF">H9625_12140</name>
</gene>